<keyword evidence="2" id="KW-1003">Cell membrane</keyword>
<dbReference type="PANTHER" id="PTHR30250:SF28">
    <property type="entry name" value="POLYSACCHARIDE BIOSYNTHESIS PROTEIN"/>
    <property type="match status" value="1"/>
</dbReference>
<dbReference type="GO" id="GO:0005886">
    <property type="term" value="C:plasma membrane"/>
    <property type="evidence" value="ECO:0007669"/>
    <property type="project" value="UniProtKB-SubCell"/>
</dbReference>
<feature type="transmembrane region" description="Helical" evidence="6">
    <location>
        <begin position="20"/>
        <end position="39"/>
    </location>
</feature>
<dbReference type="InterPro" id="IPR050833">
    <property type="entry name" value="Poly_Biosynth_Transport"/>
</dbReference>
<reference evidence="7" key="1">
    <citation type="journal article" date="2014" name="Genome Biol. Evol.">
        <title>Pangenome evidence for extensive interdomain horizontal transfer affecting lineage core and shell genes in uncultured planktonic thaumarchaeota and euryarchaeota.</title>
        <authorList>
            <person name="Deschamps P."/>
            <person name="Zivanovic Y."/>
            <person name="Moreira D."/>
            <person name="Rodriguez-Valera F."/>
            <person name="Lopez-Garcia P."/>
        </authorList>
    </citation>
    <scope>NUCLEOTIDE SEQUENCE</scope>
</reference>
<dbReference type="InterPro" id="IPR002797">
    <property type="entry name" value="Polysacc_synth"/>
</dbReference>
<feature type="transmembrane region" description="Helical" evidence="6">
    <location>
        <begin position="142"/>
        <end position="159"/>
    </location>
</feature>
<feature type="transmembrane region" description="Helical" evidence="6">
    <location>
        <begin position="83"/>
        <end position="105"/>
    </location>
</feature>
<name>A0A075FZM7_9ARCH</name>
<comment type="subcellular location">
    <subcellularLocation>
        <location evidence="1">Cell membrane</location>
        <topology evidence="1">Multi-pass membrane protein</topology>
    </subcellularLocation>
</comment>
<dbReference type="PANTHER" id="PTHR30250">
    <property type="entry name" value="PST FAMILY PREDICTED COLANIC ACID TRANSPORTER"/>
    <property type="match status" value="1"/>
</dbReference>
<feature type="transmembrane region" description="Helical" evidence="6">
    <location>
        <begin position="235"/>
        <end position="255"/>
    </location>
</feature>
<evidence type="ECO:0000256" key="3">
    <source>
        <dbReference type="ARBA" id="ARBA00022692"/>
    </source>
</evidence>
<dbReference type="AlphaFoldDB" id="A0A075FZM7"/>
<keyword evidence="5 6" id="KW-0472">Membrane</keyword>
<dbReference type="Pfam" id="PF01943">
    <property type="entry name" value="Polysacc_synt"/>
    <property type="match status" value="1"/>
</dbReference>
<feature type="transmembrane region" description="Helical" evidence="6">
    <location>
        <begin position="360"/>
        <end position="379"/>
    </location>
</feature>
<keyword evidence="3 6" id="KW-0812">Transmembrane</keyword>
<feature type="transmembrane region" description="Helical" evidence="6">
    <location>
        <begin position="298"/>
        <end position="320"/>
    </location>
</feature>
<protein>
    <submittedName>
        <fullName evidence="7">Polysaccharide biosynthesis protein</fullName>
    </submittedName>
</protein>
<accession>A0A075FZM7</accession>
<feature type="transmembrane region" description="Helical" evidence="6">
    <location>
        <begin position="267"/>
        <end position="286"/>
    </location>
</feature>
<feature type="transmembrane region" description="Helical" evidence="6">
    <location>
        <begin position="51"/>
        <end position="71"/>
    </location>
</feature>
<organism evidence="7">
    <name type="scientific">uncultured marine thaumarchaeote AD1000_82_B05</name>
    <dbReference type="NCBI Taxonomy" id="1455944"/>
    <lineage>
        <taxon>Archaea</taxon>
        <taxon>Nitrososphaerota</taxon>
        <taxon>environmental samples</taxon>
    </lineage>
</organism>
<evidence type="ECO:0000313" key="7">
    <source>
        <dbReference type="EMBL" id="AIE96624.1"/>
    </source>
</evidence>
<feature type="transmembrane region" description="Helical" evidence="6">
    <location>
        <begin position="165"/>
        <end position="183"/>
    </location>
</feature>
<dbReference type="EMBL" id="KF900484">
    <property type="protein sequence ID" value="AIE96624.1"/>
    <property type="molecule type" value="Genomic_DNA"/>
</dbReference>
<feature type="transmembrane region" description="Helical" evidence="6">
    <location>
        <begin position="332"/>
        <end position="354"/>
    </location>
</feature>
<evidence type="ECO:0000256" key="5">
    <source>
        <dbReference type="ARBA" id="ARBA00023136"/>
    </source>
</evidence>
<feature type="transmembrane region" description="Helical" evidence="6">
    <location>
        <begin position="111"/>
        <end position="130"/>
    </location>
</feature>
<evidence type="ECO:0000256" key="6">
    <source>
        <dbReference type="SAM" id="Phobius"/>
    </source>
</evidence>
<proteinExistence type="predicted"/>
<evidence type="ECO:0000256" key="4">
    <source>
        <dbReference type="ARBA" id="ARBA00022989"/>
    </source>
</evidence>
<evidence type="ECO:0000256" key="1">
    <source>
        <dbReference type="ARBA" id="ARBA00004651"/>
    </source>
</evidence>
<sequence>MNNFKKRRLGGFDSIKGIGAIGIGDIVGKSIAGVFWIYVASVLTPEEFGEISYLMSIAATCSIFAAIGAQNTITTFTAKKIELVKTLSVISIISSIFGSVVLLLLFERLDIGILAIGFVLNNLVIGNLLGRKEFSTYSILQALQKVLVIILGLVAIYLFSYEGLIFALAFSYLIFLIGTFRILKETEFNWNLLKQKWKFVANNYLMRVLGSLGNQVDKILVMPLLGAAILGNYSLGLQVLVICNSISTIIFKFILPYDSTNVSTQQVKKYLIIISIGIAALGYFLLPEIMPILFPEYSGATHAIQILVLEVIPSSFLVIFSSKFLSLEKTGILLVSNGVALTTMIVGVISLGTIYGITGLFLTMVLSTTFNALVLILYYKKLGYKFSDI</sequence>
<evidence type="ECO:0000256" key="2">
    <source>
        <dbReference type="ARBA" id="ARBA00022475"/>
    </source>
</evidence>
<feature type="transmembrane region" description="Helical" evidence="6">
    <location>
        <begin position="204"/>
        <end position="229"/>
    </location>
</feature>
<keyword evidence="4 6" id="KW-1133">Transmembrane helix</keyword>